<gene>
    <name evidence="7" type="ORF">JKJ07_29335</name>
</gene>
<dbReference type="SUPFAM" id="SSF46689">
    <property type="entry name" value="Homeodomain-like"/>
    <property type="match status" value="1"/>
</dbReference>
<evidence type="ECO:0000259" key="6">
    <source>
        <dbReference type="PROSITE" id="PS50977"/>
    </source>
</evidence>
<dbReference type="Proteomes" id="UP000598996">
    <property type="component" value="Unassembled WGS sequence"/>
</dbReference>
<accession>A0ABS1VVD9</accession>
<dbReference type="PRINTS" id="PR00455">
    <property type="entry name" value="HTHTETR"/>
</dbReference>
<dbReference type="Pfam" id="PF00440">
    <property type="entry name" value="TetR_N"/>
    <property type="match status" value="1"/>
</dbReference>
<dbReference type="InterPro" id="IPR001647">
    <property type="entry name" value="HTH_TetR"/>
</dbReference>
<reference evidence="7 8" key="1">
    <citation type="submission" date="2021-01" db="EMBL/GenBank/DDBJ databases">
        <title>Actinoplanes sp. nov. LDG1-01 isolated from lichen.</title>
        <authorList>
            <person name="Saeng-In P."/>
            <person name="Phongsopitanun W."/>
            <person name="Kanchanasin P."/>
            <person name="Yuki M."/>
            <person name="Kudo T."/>
            <person name="Ohkuma M."/>
            <person name="Tanasupawat S."/>
        </authorList>
    </citation>
    <scope>NUCLEOTIDE SEQUENCE [LARGE SCALE GENOMIC DNA]</scope>
    <source>
        <strain evidence="7 8">LDG1-01</strain>
    </source>
</reference>
<dbReference type="Gene3D" id="1.10.10.60">
    <property type="entry name" value="Homeodomain-like"/>
    <property type="match status" value="1"/>
</dbReference>
<evidence type="ECO:0000256" key="4">
    <source>
        <dbReference type="PROSITE-ProRule" id="PRU00335"/>
    </source>
</evidence>
<evidence type="ECO:0000256" key="2">
    <source>
        <dbReference type="ARBA" id="ARBA00023125"/>
    </source>
</evidence>
<evidence type="ECO:0000256" key="5">
    <source>
        <dbReference type="SAM" id="MobiDB-lite"/>
    </source>
</evidence>
<dbReference type="RefSeq" id="WP_202995035.1">
    <property type="nucleotide sequence ID" value="NZ_JAENHO010000008.1"/>
</dbReference>
<comment type="caution">
    <text evidence="7">The sequence shown here is derived from an EMBL/GenBank/DDBJ whole genome shotgun (WGS) entry which is preliminary data.</text>
</comment>
<dbReference type="Pfam" id="PF17754">
    <property type="entry name" value="TetR_C_14"/>
    <property type="match status" value="1"/>
</dbReference>
<dbReference type="PANTHER" id="PTHR30055:SF234">
    <property type="entry name" value="HTH-TYPE TRANSCRIPTIONAL REGULATOR BETI"/>
    <property type="match status" value="1"/>
</dbReference>
<evidence type="ECO:0000256" key="1">
    <source>
        <dbReference type="ARBA" id="ARBA00023015"/>
    </source>
</evidence>
<feature type="region of interest" description="Disordered" evidence="5">
    <location>
        <begin position="1"/>
        <end position="21"/>
    </location>
</feature>
<keyword evidence="2 4" id="KW-0238">DNA-binding</keyword>
<dbReference type="InterPro" id="IPR009057">
    <property type="entry name" value="Homeodomain-like_sf"/>
</dbReference>
<dbReference type="PROSITE" id="PS50977">
    <property type="entry name" value="HTH_TETR_2"/>
    <property type="match status" value="1"/>
</dbReference>
<evidence type="ECO:0000313" key="7">
    <source>
        <dbReference type="EMBL" id="MBL7258421.1"/>
    </source>
</evidence>
<organism evidence="7 8">
    <name type="scientific">Paractinoplanes lichenicola</name>
    <dbReference type="NCBI Taxonomy" id="2802976"/>
    <lineage>
        <taxon>Bacteria</taxon>
        <taxon>Bacillati</taxon>
        <taxon>Actinomycetota</taxon>
        <taxon>Actinomycetes</taxon>
        <taxon>Micromonosporales</taxon>
        <taxon>Micromonosporaceae</taxon>
        <taxon>Paractinoplanes</taxon>
    </lineage>
</organism>
<keyword evidence="8" id="KW-1185">Reference proteome</keyword>
<dbReference type="PANTHER" id="PTHR30055">
    <property type="entry name" value="HTH-TYPE TRANSCRIPTIONAL REGULATOR RUTR"/>
    <property type="match status" value="1"/>
</dbReference>
<keyword evidence="1" id="KW-0805">Transcription regulation</keyword>
<dbReference type="Gene3D" id="1.10.357.10">
    <property type="entry name" value="Tetracycline Repressor, domain 2"/>
    <property type="match status" value="1"/>
</dbReference>
<feature type="DNA-binding region" description="H-T-H motif" evidence="4">
    <location>
        <begin position="46"/>
        <end position="65"/>
    </location>
</feature>
<evidence type="ECO:0000313" key="8">
    <source>
        <dbReference type="Proteomes" id="UP000598996"/>
    </source>
</evidence>
<proteinExistence type="predicted"/>
<dbReference type="InterPro" id="IPR041347">
    <property type="entry name" value="MftR_C"/>
</dbReference>
<feature type="domain" description="HTH tetR-type" evidence="6">
    <location>
        <begin position="23"/>
        <end position="83"/>
    </location>
</feature>
<dbReference type="EMBL" id="JAENHO010000008">
    <property type="protein sequence ID" value="MBL7258421.1"/>
    <property type="molecule type" value="Genomic_DNA"/>
</dbReference>
<name>A0ABS1VVD9_9ACTN</name>
<dbReference type="InterPro" id="IPR050109">
    <property type="entry name" value="HTH-type_TetR-like_transc_reg"/>
</dbReference>
<sequence>MTSDARAAAVPPAAAGLRERKKAKTRATIRAVAMQLFTSQGYAATTVEQIAESAEVSPSTFFRYFPTKEDVVVTDDYDPLIIEAIRAQPPETPVADAVLLGMRQVFERLTEQEWDSERRRQELFRSVPELLARQLQATVAAVEMLTGVIAERLGVPPTDFGARALAGAFVGVSLTFLPPGRPHHFDSHDFDNVREALIGLRTHLEPLQP</sequence>
<evidence type="ECO:0000256" key="3">
    <source>
        <dbReference type="ARBA" id="ARBA00023163"/>
    </source>
</evidence>
<feature type="compositionally biased region" description="Low complexity" evidence="5">
    <location>
        <begin position="1"/>
        <end position="15"/>
    </location>
</feature>
<keyword evidence="3" id="KW-0804">Transcription</keyword>
<protein>
    <submittedName>
        <fullName evidence="7">TetR family transcriptional regulator</fullName>
    </submittedName>
</protein>